<dbReference type="Proteomes" id="UP001060112">
    <property type="component" value="Chromosome"/>
</dbReference>
<evidence type="ECO:0000313" key="2">
    <source>
        <dbReference type="EMBL" id="UTY39103.1"/>
    </source>
</evidence>
<evidence type="ECO:0000313" key="3">
    <source>
        <dbReference type="Proteomes" id="UP001060112"/>
    </source>
</evidence>
<proteinExistence type="predicted"/>
<evidence type="ECO:0000256" key="1">
    <source>
        <dbReference type="SAM" id="MobiDB-lite"/>
    </source>
</evidence>
<reference evidence="2" key="1">
    <citation type="submission" date="2022-07" db="EMBL/GenBank/DDBJ databases">
        <title>Faecal culturing of patients with breast cancer.</title>
        <authorList>
            <person name="Teng N.M.Y."/>
            <person name="Kiu R."/>
            <person name="Evans R."/>
            <person name="Baker D.J."/>
            <person name="Zenner C."/>
            <person name="Robinson S.D."/>
            <person name="Hall L.J."/>
        </authorList>
    </citation>
    <scope>NUCLEOTIDE SEQUENCE</scope>
    <source>
        <strain evidence="2">LH1062</strain>
    </source>
</reference>
<gene>
    <name evidence="2" type="ORF">NMU03_16280</name>
</gene>
<name>A0ABY5I4X8_9FIRM</name>
<feature type="region of interest" description="Disordered" evidence="1">
    <location>
        <begin position="69"/>
        <end position="100"/>
    </location>
</feature>
<accession>A0ABY5I4X8</accession>
<dbReference type="EMBL" id="CP101620">
    <property type="protein sequence ID" value="UTY39103.1"/>
    <property type="molecule type" value="Genomic_DNA"/>
</dbReference>
<keyword evidence="3" id="KW-1185">Reference proteome</keyword>
<protein>
    <submittedName>
        <fullName evidence="2">Uncharacterized protein</fullName>
    </submittedName>
</protein>
<organism evidence="2 3">
    <name type="scientific">Allocoprobacillus halotolerans</name>
    <dbReference type="NCBI Taxonomy" id="2944914"/>
    <lineage>
        <taxon>Bacteria</taxon>
        <taxon>Bacillati</taxon>
        <taxon>Bacillota</taxon>
        <taxon>Erysipelotrichia</taxon>
        <taxon>Erysipelotrichales</taxon>
        <taxon>Erysipelotrichaceae</taxon>
        <taxon>Allocoprobacillus</taxon>
    </lineage>
</organism>
<feature type="compositionally biased region" description="Basic residues" evidence="1">
    <location>
        <begin position="84"/>
        <end position="100"/>
    </location>
</feature>
<dbReference type="RefSeq" id="WP_290139967.1">
    <property type="nucleotide sequence ID" value="NZ_CP101620.1"/>
</dbReference>
<sequence>MKKNKGKQAKKRMSFLERKPQAENWLAHFNDDENKDIVKCYRKKFAVDRLKAVDELQRLGVKLTKEQIAKEKKAVKAHQQSLINRKRNKKRKNLKQKLNH</sequence>